<evidence type="ECO:0000313" key="2">
    <source>
        <dbReference type="Proteomes" id="UP000001918"/>
    </source>
</evidence>
<dbReference type="RefSeq" id="WP_012851653.1">
    <property type="nucleotide sequence ID" value="NC_013510.1"/>
</dbReference>
<organism evidence="1 2">
    <name type="scientific">Thermomonospora curvata (strain ATCC 19995 / DSM 43183 / JCM 3096 / KCTC 9072 / NBRC 15933 / NCIMB 10081 / Henssen B9)</name>
    <dbReference type="NCBI Taxonomy" id="471852"/>
    <lineage>
        <taxon>Bacteria</taxon>
        <taxon>Bacillati</taxon>
        <taxon>Actinomycetota</taxon>
        <taxon>Actinomycetes</taxon>
        <taxon>Streptosporangiales</taxon>
        <taxon>Thermomonosporaceae</taxon>
        <taxon>Thermomonospora</taxon>
    </lineage>
</organism>
<dbReference type="HOGENOM" id="CLU_196899_0_0_11"/>
<reference evidence="1 2" key="1">
    <citation type="journal article" date="2011" name="Stand. Genomic Sci.">
        <title>Complete genome sequence of Thermomonospora curvata type strain (B9).</title>
        <authorList>
            <person name="Chertkov O."/>
            <person name="Sikorski J."/>
            <person name="Nolan M."/>
            <person name="Lapidus A."/>
            <person name="Lucas S."/>
            <person name="Del Rio T.G."/>
            <person name="Tice H."/>
            <person name="Cheng J.F."/>
            <person name="Goodwin L."/>
            <person name="Pitluck S."/>
            <person name="Liolios K."/>
            <person name="Ivanova N."/>
            <person name="Mavromatis K."/>
            <person name="Mikhailova N."/>
            <person name="Ovchinnikova G."/>
            <person name="Pati A."/>
            <person name="Chen A."/>
            <person name="Palaniappan K."/>
            <person name="Djao O.D."/>
            <person name="Land M."/>
            <person name="Hauser L."/>
            <person name="Chang Y.J."/>
            <person name="Jeffries C.D."/>
            <person name="Brettin T."/>
            <person name="Han C."/>
            <person name="Detter J.C."/>
            <person name="Rohde M."/>
            <person name="Goker M."/>
            <person name="Woyke T."/>
            <person name="Bristow J."/>
            <person name="Eisen J.A."/>
            <person name="Markowitz V."/>
            <person name="Hugenholtz P."/>
            <person name="Klenk H.P."/>
            <person name="Kyrpides N.C."/>
        </authorList>
    </citation>
    <scope>NUCLEOTIDE SEQUENCE [LARGE SCALE GENOMIC DNA]</scope>
    <source>
        <strain evidence="2">ATCC 19995 / DSM 43183 / JCM 3096 / KCTC 9072 / NBRC 15933 / NCIMB 10081 / Henssen B9</strain>
    </source>
</reference>
<dbReference type="AlphaFoldDB" id="D1A9H3"/>
<sequence>MTGTGDSRMGYRVDVAPQGRGCESWQHDGRYIAAVVVTEDGSHLCLLHWNLVAAKLQRDGYRIDYTPAARLALRMGRRE</sequence>
<dbReference type="KEGG" id="tcu:Tcur_1286"/>
<dbReference type="Proteomes" id="UP000001918">
    <property type="component" value="Chromosome"/>
</dbReference>
<protein>
    <submittedName>
        <fullName evidence="1">Uncharacterized protein</fullName>
    </submittedName>
</protein>
<accession>D1A9H3</accession>
<evidence type="ECO:0000313" key="1">
    <source>
        <dbReference type="EMBL" id="ACY96869.1"/>
    </source>
</evidence>
<gene>
    <name evidence="1" type="ordered locus">Tcur_1286</name>
</gene>
<dbReference type="OrthoDB" id="9769355at2"/>
<dbReference type="EMBL" id="CP001738">
    <property type="protein sequence ID" value="ACY96869.1"/>
    <property type="molecule type" value="Genomic_DNA"/>
</dbReference>
<keyword evidence="2" id="KW-1185">Reference proteome</keyword>
<dbReference type="STRING" id="471852.Tcur_1286"/>
<proteinExistence type="predicted"/>
<name>D1A9H3_THECD</name>